<name>A0A2A2HT88_9EURY</name>
<keyword evidence="2" id="KW-1185">Reference proteome</keyword>
<sequence>MLGFFQRNNLSNWQKVYIGKWHTAKTLKLYNYRANIECRYKSKNLCISKKINLKSGVAIFRDVQFYIKNSGKVLKKSH</sequence>
<evidence type="ECO:0000313" key="1">
    <source>
        <dbReference type="EMBL" id="PAV12434.1"/>
    </source>
</evidence>
<reference evidence="1 2" key="1">
    <citation type="journal article" date="2017" name="BMC Genomics">
        <title>Genomic analysis of methanogenic archaea reveals a shift towards energy conservation.</title>
        <authorList>
            <person name="Gilmore S.P."/>
            <person name="Henske J.K."/>
            <person name="Sexton J.A."/>
            <person name="Solomon K.V."/>
            <person name="Seppala S."/>
            <person name="Yoo J.I."/>
            <person name="Huyett L.M."/>
            <person name="Pressman A."/>
            <person name="Cogan J.Z."/>
            <person name="Kivenson V."/>
            <person name="Peng X."/>
            <person name="Tan Y."/>
            <person name="Valentine D.L."/>
            <person name="O'Malley M.A."/>
        </authorList>
    </citation>
    <scope>NUCLEOTIDE SEQUENCE [LARGE SCALE GENOMIC DNA]</scope>
    <source>
        <strain evidence="1 2">MC-15</strain>
    </source>
</reference>
<accession>A0A2A2HT88</accession>
<dbReference type="AlphaFoldDB" id="A0A2A2HT88"/>
<dbReference type="Proteomes" id="UP000218164">
    <property type="component" value="Unassembled WGS sequence"/>
</dbReference>
<dbReference type="EMBL" id="LMVP01000246">
    <property type="protein sequence ID" value="PAV12434.1"/>
    <property type="molecule type" value="Genomic_DNA"/>
</dbReference>
<gene>
    <name evidence="1" type="ORF">ASJ81_06665</name>
</gene>
<proteinExistence type="predicted"/>
<organism evidence="1 2">
    <name type="scientific">Methanosarcina spelaei</name>
    <dbReference type="NCBI Taxonomy" id="1036679"/>
    <lineage>
        <taxon>Archaea</taxon>
        <taxon>Methanobacteriati</taxon>
        <taxon>Methanobacteriota</taxon>
        <taxon>Stenosarchaea group</taxon>
        <taxon>Methanomicrobia</taxon>
        <taxon>Methanosarcinales</taxon>
        <taxon>Methanosarcinaceae</taxon>
        <taxon>Methanosarcina</taxon>
    </lineage>
</organism>
<comment type="caution">
    <text evidence="1">The sequence shown here is derived from an EMBL/GenBank/DDBJ whole genome shotgun (WGS) entry which is preliminary data.</text>
</comment>
<protein>
    <submittedName>
        <fullName evidence="1">Uncharacterized protein</fullName>
    </submittedName>
</protein>
<evidence type="ECO:0000313" key="2">
    <source>
        <dbReference type="Proteomes" id="UP000218164"/>
    </source>
</evidence>